<dbReference type="InterPro" id="IPR002347">
    <property type="entry name" value="SDR_fam"/>
</dbReference>
<dbReference type="OrthoDB" id="1933717at2759"/>
<evidence type="ECO:0008006" key="6">
    <source>
        <dbReference type="Google" id="ProtNLM"/>
    </source>
</evidence>
<evidence type="ECO:0000313" key="5">
    <source>
        <dbReference type="Proteomes" id="UP001140510"/>
    </source>
</evidence>
<comment type="caution">
    <text evidence="4">The sequence shown here is derived from an EMBL/GenBank/DDBJ whole genome shotgun (WGS) entry which is preliminary data.</text>
</comment>
<dbReference type="Pfam" id="PF00106">
    <property type="entry name" value="adh_short"/>
    <property type="match status" value="1"/>
</dbReference>
<comment type="similarity">
    <text evidence="1 3">Belongs to the short-chain dehydrogenases/reductases (SDR) family.</text>
</comment>
<dbReference type="Proteomes" id="UP001140510">
    <property type="component" value="Unassembled WGS sequence"/>
</dbReference>
<dbReference type="PRINTS" id="PR00080">
    <property type="entry name" value="SDRFAMILY"/>
</dbReference>
<dbReference type="PANTHER" id="PTHR42760">
    <property type="entry name" value="SHORT-CHAIN DEHYDROGENASES/REDUCTASES FAMILY MEMBER"/>
    <property type="match status" value="1"/>
</dbReference>
<dbReference type="EMBL" id="JAPEVA010000156">
    <property type="protein sequence ID" value="KAJ4395497.1"/>
    <property type="molecule type" value="Genomic_DNA"/>
</dbReference>
<name>A0A9W8Z2H4_9PLEO</name>
<dbReference type="CDD" id="cd05233">
    <property type="entry name" value="SDR_c"/>
    <property type="match status" value="1"/>
</dbReference>
<dbReference type="Gene3D" id="3.40.50.720">
    <property type="entry name" value="NAD(P)-binding Rossmann-like Domain"/>
    <property type="match status" value="1"/>
</dbReference>
<dbReference type="AlphaFoldDB" id="A0A9W8Z2H4"/>
<evidence type="ECO:0000256" key="3">
    <source>
        <dbReference type="RuleBase" id="RU000363"/>
    </source>
</evidence>
<organism evidence="4 5">
    <name type="scientific">Didymella pomorum</name>
    <dbReference type="NCBI Taxonomy" id="749634"/>
    <lineage>
        <taxon>Eukaryota</taxon>
        <taxon>Fungi</taxon>
        <taxon>Dikarya</taxon>
        <taxon>Ascomycota</taxon>
        <taxon>Pezizomycotina</taxon>
        <taxon>Dothideomycetes</taxon>
        <taxon>Pleosporomycetidae</taxon>
        <taxon>Pleosporales</taxon>
        <taxon>Pleosporineae</taxon>
        <taxon>Didymellaceae</taxon>
        <taxon>Didymella</taxon>
    </lineage>
</organism>
<proteinExistence type="inferred from homology"/>
<protein>
    <recommendedName>
        <fullName evidence="6">Oxidoreductase</fullName>
    </recommendedName>
</protein>
<dbReference type="InterPro" id="IPR036291">
    <property type="entry name" value="NAD(P)-bd_dom_sf"/>
</dbReference>
<dbReference type="SUPFAM" id="SSF51735">
    <property type="entry name" value="NAD(P)-binding Rossmann-fold domains"/>
    <property type="match status" value="1"/>
</dbReference>
<sequence length="298" mass="31290">MSTYQGPYQGTEMFKSFTKTWHSAPYPAISPSRPELNAAGKVVFITGGGSGIGKATAIAFAGAGAKAIAIFGRRAELLQSAASEIRLADPTGKVIVITESVDISQRASLNAAFASAVAKAGGEGKVDVLVSNAGLLKPPAPLLTYSTSDLRESIDANVIGSFNVVQAIGPLLASDAKVLNISSGVIHIALWEGFWAYTALKAAVAKMFEFLAVENPGLSVFNVQPGVVKTELNSVSGFPGQDDVALPGQFHLWLASPEAEFLSGRFVWVNWDVDELKAHAEEIKTSALLKIDLNGVAM</sequence>
<dbReference type="PRINTS" id="PR00081">
    <property type="entry name" value="GDHRDH"/>
</dbReference>
<keyword evidence="5" id="KW-1185">Reference proteome</keyword>
<evidence type="ECO:0000313" key="4">
    <source>
        <dbReference type="EMBL" id="KAJ4395497.1"/>
    </source>
</evidence>
<evidence type="ECO:0000256" key="2">
    <source>
        <dbReference type="ARBA" id="ARBA00023002"/>
    </source>
</evidence>
<reference evidence="4" key="1">
    <citation type="submission" date="2022-10" db="EMBL/GenBank/DDBJ databases">
        <title>Tapping the CABI collections for fungal endophytes: first genome assemblies for Collariella, Neodidymelliopsis, Ascochyta clinopodiicola, Didymella pomorum, Didymosphaeria variabile, Neocosmospora piperis and Neocucurbitaria cava.</title>
        <authorList>
            <person name="Hill R."/>
        </authorList>
    </citation>
    <scope>NUCLEOTIDE SEQUENCE</scope>
    <source>
        <strain evidence="4">IMI 355091</strain>
    </source>
</reference>
<gene>
    <name evidence="4" type="ORF">N0V91_010809</name>
</gene>
<evidence type="ECO:0000256" key="1">
    <source>
        <dbReference type="ARBA" id="ARBA00006484"/>
    </source>
</evidence>
<accession>A0A9W8Z2H4</accession>
<keyword evidence="2" id="KW-0560">Oxidoreductase</keyword>
<dbReference type="GO" id="GO:0016616">
    <property type="term" value="F:oxidoreductase activity, acting on the CH-OH group of donors, NAD or NADP as acceptor"/>
    <property type="evidence" value="ECO:0007669"/>
    <property type="project" value="TreeGrafter"/>
</dbReference>
<dbReference type="PANTHER" id="PTHR42760:SF37">
    <property type="entry name" value="CLAVALDEHYDE DEHYDROGENASE"/>
    <property type="match status" value="1"/>
</dbReference>